<dbReference type="AlphaFoldDB" id="A0ABD6CID7"/>
<feature type="transmembrane region" description="Helical" evidence="1">
    <location>
        <begin position="272"/>
        <end position="292"/>
    </location>
</feature>
<protein>
    <recommendedName>
        <fullName evidence="4">RING-type E3 ubiquitin transferase</fullName>
    </recommendedName>
</protein>
<reference evidence="2 3" key="1">
    <citation type="journal article" date="2019" name="Int. J. Syst. Evol. Microbiol.">
        <title>The Global Catalogue of Microorganisms (GCM) 10K type strain sequencing project: providing services to taxonomists for standard genome sequencing and annotation.</title>
        <authorList>
            <consortium name="The Broad Institute Genomics Platform"/>
            <consortium name="The Broad Institute Genome Sequencing Center for Infectious Disease"/>
            <person name="Wu L."/>
            <person name="Ma J."/>
        </authorList>
    </citation>
    <scope>NUCLEOTIDE SEQUENCE [LARGE SCALE GENOMIC DNA]</scope>
    <source>
        <strain evidence="2 3">CGMCC 1.12125</strain>
    </source>
</reference>
<evidence type="ECO:0000256" key="1">
    <source>
        <dbReference type="SAM" id="Phobius"/>
    </source>
</evidence>
<evidence type="ECO:0000313" key="2">
    <source>
        <dbReference type="EMBL" id="MFD1589321.1"/>
    </source>
</evidence>
<keyword evidence="1" id="KW-0812">Transmembrane</keyword>
<dbReference type="EMBL" id="JBHUDJ010000015">
    <property type="protein sequence ID" value="MFD1589321.1"/>
    <property type="molecule type" value="Genomic_DNA"/>
</dbReference>
<keyword evidence="1" id="KW-1133">Transmembrane helix</keyword>
<keyword evidence="3" id="KW-1185">Reference proteome</keyword>
<evidence type="ECO:0008006" key="4">
    <source>
        <dbReference type="Google" id="ProtNLM"/>
    </source>
</evidence>
<dbReference type="Proteomes" id="UP001597119">
    <property type="component" value="Unassembled WGS sequence"/>
</dbReference>
<name>A0ABD6CID7_9EURY</name>
<gene>
    <name evidence="2" type="ORF">ACFR9U_20275</name>
</gene>
<sequence>MASAFVVVLSSVLGVVALASGYRTLTAIQVFRLLSSIDAERPPQGVDGDPIAIEGDLVVDEPIELGDPPVDTIDSPVGAYVWRARFPDNTNQGLTAEDGGWQTQHYHTFASGIEWGQLGVETGDRTIAINPEHLRSASESEPLAALTVGGITKRSQLSVDLWDSWSLFLRKHTVHLPLSRFEGTVERHNDGVALDRYLLEAKPLVHGETISVYGEGHVDEGEYTVRGSEDVPLLLSDQGFDGHRSWLGKQVATKGTIAASVLLAAVGVWFQVYLPLLAVVAATVVYILWHFVGDMKLFLRN</sequence>
<accession>A0ABD6CID7</accession>
<keyword evidence="1" id="KW-0472">Membrane</keyword>
<evidence type="ECO:0000313" key="3">
    <source>
        <dbReference type="Proteomes" id="UP001597119"/>
    </source>
</evidence>
<dbReference type="RefSeq" id="WP_247381282.1">
    <property type="nucleotide sequence ID" value="NZ_JALLGV010000009.1"/>
</dbReference>
<proteinExistence type="predicted"/>
<organism evidence="2 3">
    <name type="scientific">Halorientalis brevis</name>
    <dbReference type="NCBI Taxonomy" id="1126241"/>
    <lineage>
        <taxon>Archaea</taxon>
        <taxon>Methanobacteriati</taxon>
        <taxon>Methanobacteriota</taxon>
        <taxon>Stenosarchaea group</taxon>
        <taxon>Halobacteria</taxon>
        <taxon>Halobacteriales</taxon>
        <taxon>Haloarculaceae</taxon>
        <taxon>Halorientalis</taxon>
    </lineage>
</organism>
<comment type="caution">
    <text evidence="2">The sequence shown here is derived from an EMBL/GenBank/DDBJ whole genome shotgun (WGS) entry which is preliminary data.</text>
</comment>